<evidence type="ECO:0000313" key="2">
    <source>
        <dbReference type="EMBL" id="MBE7939490.1"/>
    </source>
</evidence>
<reference evidence="2 3" key="1">
    <citation type="submission" date="2020-10" db="EMBL/GenBank/DDBJ databases">
        <title>Draft genome of Ramlibacter aquaticus LMG 30558.</title>
        <authorList>
            <person name="Props R."/>
        </authorList>
    </citation>
    <scope>NUCLEOTIDE SEQUENCE [LARGE SCALE GENOMIC DNA]</scope>
    <source>
        <strain evidence="2 3">LMG 30558</strain>
    </source>
</reference>
<dbReference type="Pfam" id="PF02405">
    <property type="entry name" value="MlaE"/>
    <property type="match status" value="1"/>
</dbReference>
<evidence type="ECO:0000313" key="3">
    <source>
        <dbReference type="Proteomes" id="UP000715965"/>
    </source>
</evidence>
<gene>
    <name evidence="2" type="ORF">IM725_02750</name>
</gene>
<keyword evidence="1" id="KW-0812">Transmembrane</keyword>
<dbReference type="Proteomes" id="UP000715965">
    <property type="component" value="Unassembled WGS sequence"/>
</dbReference>
<protein>
    <submittedName>
        <fullName evidence="2">ABC transporter permease</fullName>
    </submittedName>
</protein>
<feature type="transmembrane region" description="Helical" evidence="1">
    <location>
        <begin position="97"/>
        <end position="122"/>
    </location>
</feature>
<feature type="transmembrane region" description="Helical" evidence="1">
    <location>
        <begin position="56"/>
        <end position="76"/>
    </location>
</feature>
<feature type="transmembrane region" description="Helical" evidence="1">
    <location>
        <begin position="196"/>
        <end position="221"/>
    </location>
</feature>
<comment type="caution">
    <text evidence="2">The sequence shown here is derived from an EMBL/GenBank/DDBJ whole genome shotgun (WGS) entry which is preliminary data.</text>
</comment>
<dbReference type="EMBL" id="JADDOJ010000006">
    <property type="protein sequence ID" value="MBE7939490.1"/>
    <property type="molecule type" value="Genomic_DNA"/>
</dbReference>
<organism evidence="2 3">
    <name type="scientific">Ramlibacter aquaticus</name>
    <dbReference type="NCBI Taxonomy" id="2780094"/>
    <lineage>
        <taxon>Bacteria</taxon>
        <taxon>Pseudomonadati</taxon>
        <taxon>Pseudomonadota</taxon>
        <taxon>Betaproteobacteria</taxon>
        <taxon>Burkholderiales</taxon>
        <taxon>Comamonadaceae</taxon>
        <taxon>Ramlibacter</taxon>
    </lineage>
</organism>
<dbReference type="InterPro" id="IPR030802">
    <property type="entry name" value="Permease_MalE"/>
</dbReference>
<proteinExistence type="predicted"/>
<keyword evidence="1" id="KW-1133">Transmembrane helix</keyword>
<feature type="transmembrane region" description="Helical" evidence="1">
    <location>
        <begin position="241"/>
        <end position="265"/>
    </location>
</feature>
<evidence type="ECO:0000256" key="1">
    <source>
        <dbReference type="SAM" id="Phobius"/>
    </source>
</evidence>
<feature type="transmembrane region" description="Helical" evidence="1">
    <location>
        <begin position="277"/>
        <end position="298"/>
    </location>
</feature>
<sequence>MQPDDAKSPVVVREPYASKGASTVLRGGRSREASPLPSSSLWHARLVGAGVLPLRWIAGWGRLLFTVASLLVLALSPSSYGRECRTVLLRHLVADTAPILAGFTALCALLTLVITRIVIVTALSYGLTRYALEMVIRVLVLELIPLTAALFVALRCTIPNGAALATLRLQGRFREWQARGLDPLAAQVMPRAVAGVYATLTLAALSCVVALVIAYFAVYGASTAGLAAYTRVFGRVFNPSVSLIFVLKTLFFSVAVSFIPMASALADAQPGHSREGAALQALVRMFAVLLLLEAASLAGNYY</sequence>
<accession>A0ABR9SAV6</accession>
<keyword evidence="1" id="KW-0472">Membrane</keyword>
<keyword evidence="3" id="KW-1185">Reference proteome</keyword>
<name>A0ABR9SAV6_9BURK</name>